<dbReference type="SUPFAM" id="SSF49562">
    <property type="entry name" value="C2 domain (Calcium/lipid-binding domain, CaLB)"/>
    <property type="match status" value="1"/>
</dbReference>
<dbReference type="STRING" id="59895.A0A124SG06"/>
<feature type="region of interest" description="Disordered" evidence="1">
    <location>
        <begin position="128"/>
        <end position="187"/>
    </location>
</feature>
<dbReference type="PROSITE" id="PS50004">
    <property type="entry name" value="C2"/>
    <property type="match status" value="1"/>
</dbReference>
<dbReference type="Pfam" id="PF00168">
    <property type="entry name" value="C2"/>
    <property type="match status" value="1"/>
</dbReference>
<organism evidence="3 4">
    <name type="scientific">Cynara cardunculus var. scolymus</name>
    <name type="common">Globe artichoke</name>
    <name type="synonym">Cynara scolymus</name>
    <dbReference type="NCBI Taxonomy" id="59895"/>
    <lineage>
        <taxon>Eukaryota</taxon>
        <taxon>Viridiplantae</taxon>
        <taxon>Streptophyta</taxon>
        <taxon>Embryophyta</taxon>
        <taxon>Tracheophyta</taxon>
        <taxon>Spermatophyta</taxon>
        <taxon>Magnoliopsida</taxon>
        <taxon>eudicotyledons</taxon>
        <taxon>Gunneridae</taxon>
        <taxon>Pentapetalae</taxon>
        <taxon>asterids</taxon>
        <taxon>campanulids</taxon>
        <taxon>Asterales</taxon>
        <taxon>Asteraceae</taxon>
        <taxon>Carduoideae</taxon>
        <taxon>Cardueae</taxon>
        <taxon>Carduinae</taxon>
        <taxon>Cynara</taxon>
    </lineage>
</organism>
<gene>
    <name evidence="3" type="ORF">Ccrd_016800</name>
</gene>
<feature type="compositionally biased region" description="Low complexity" evidence="1">
    <location>
        <begin position="144"/>
        <end position="160"/>
    </location>
</feature>
<dbReference type="Proteomes" id="UP000243975">
    <property type="component" value="Unassembled WGS sequence"/>
</dbReference>
<dbReference type="InterPro" id="IPR035892">
    <property type="entry name" value="C2_domain_sf"/>
</dbReference>
<proteinExistence type="predicted"/>
<evidence type="ECO:0000259" key="2">
    <source>
        <dbReference type="PROSITE" id="PS50004"/>
    </source>
</evidence>
<dbReference type="Gramene" id="KVI04878">
    <property type="protein sequence ID" value="KVI04878"/>
    <property type="gene ID" value="Ccrd_016800"/>
</dbReference>
<reference evidence="3 4" key="1">
    <citation type="journal article" date="2016" name="Sci. Rep.">
        <title>The genome sequence of the outbreeding globe artichoke constructed de novo incorporating a phase-aware low-pass sequencing strategy of F1 progeny.</title>
        <authorList>
            <person name="Scaglione D."/>
            <person name="Reyes-Chin-Wo S."/>
            <person name="Acquadro A."/>
            <person name="Froenicke L."/>
            <person name="Portis E."/>
            <person name="Beitel C."/>
            <person name="Tirone M."/>
            <person name="Mauro R."/>
            <person name="Lo Monaco A."/>
            <person name="Mauromicale G."/>
            <person name="Faccioli P."/>
            <person name="Cattivelli L."/>
            <person name="Rieseberg L."/>
            <person name="Michelmore R."/>
            <person name="Lanteri S."/>
        </authorList>
    </citation>
    <scope>NUCLEOTIDE SEQUENCE [LARGE SCALE GENOMIC DNA]</scope>
    <source>
        <strain evidence="3">2C</strain>
    </source>
</reference>
<evidence type="ECO:0000256" key="1">
    <source>
        <dbReference type="SAM" id="MobiDB-lite"/>
    </source>
</evidence>
<dbReference type="OMA" id="SIDHKQP"/>
<dbReference type="PANTHER" id="PTHR32246">
    <property type="entry name" value="INGRESSION PROTEIN FIC1"/>
    <property type="match status" value="1"/>
</dbReference>
<feature type="domain" description="C2" evidence="2">
    <location>
        <begin position="1"/>
        <end position="97"/>
    </location>
</feature>
<dbReference type="PANTHER" id="PTHR32246:SF68">
    <property type="entry name" value="OS01G0853800 PROTEIN"/>
    <property type="match status" value="1"/>
</dbReference>
<evidence type="ECO:0000313" key="4">
    <source>
        <dbReference type="Proteomes" id="UP000243975"/>
    </source>
</evidence>
<dbReference type="EMBL" id="LEKV01001902">
    <property type="protein sequence ID" value="KVI04878.1"/>
    <property type="molecule type" value="Genomic_DNA"/>
</dbReference>
<accession>A0A124SG06</accession>
<sequence>MRFGDFNVNWRNGNLNPYVIFWVDPNRRLATKSDDSNSTKPVWNERFVVPLPSTPFAAVLTLEIFHAKPSDTPKPLVGTLRVPLGDLPDPENSDRIRTFDVRRPSGRLNGKIRLKIALRERALPDYQNTQKPPFYYASPPPPSYGRLPSSPSPYGSYSSLPNPPPAPAASPLSAARQAPPPYHSVSQSDPYSLYYQGGCYSQAAPSSSPRPSIDRQFSYASVSGGPSAPMDYAHYDQKPRNGKMGSGLGLAFGTNTGGVAGLAIDEGLRYEDGKIGERVETDMGVKKPDEYVYYRRVDY</sequence>
<dbReference type="InterPro" id="IPR000008">
    <property type="entry name" value="C2_dom"/>
</dbReference>
<dbReference type="SMART" id="SM00239">
    <property type="entry name" value="C2"/>
    <property type="match status" value="1"/>
</dbReference>
<evidence type="ECO:0000313" key="3">
    <source>
        <dbReference type="EMBL" id="KVI04878.1"/>
    </source>
</evidence>
<protein>
    <submittedName>
        <fullName evidence="3">C2 calcium-dependent membrane targeting</fullName>
    </submittedName>
</protein>
<dbReference type="Gene3D" id="2.60.40.150">
    <property type="entry name" value="C2 domain"/>
    <property type="match status" value="1"/>
</dbReference>
<comment type="caution">
    <text evidence="3">The sequence shown here is derived from an EMBL/GenBank/DDBJ whole genome shotgun (WGS) entry which is preliminary data.</text>
</comment>
<dbReference type="AlphaFoldDB" id="A0A124SG06"/>
<name>A0A124SG06_CYNCS</name>
<keyword evidence="4" id="KW-1185">Reference proteome</keyword>